<comment type="caution">
    <text evidence="2">The sequence shown here is derived from an EMBL/GenBank/DDBJ whole genome shotgun (WGS) entry which is preliminary data.</text>
</comment>
<organism evidence="2 3">
    <name type="scientific">Porites lobata</name>
    <dbReference type="NCBI Taxonomy" id="104759"/>
    <lineage>
        <taxon>Eukaryota</taxon>
        <taxon>Metazoa</taxon>
        <taxon>Cnidaria</taxon>
        <taxon>Anthozoa</taxon>
        <taxon>Hexacorallia</taxon>
        <taxon>Scleractinia</taxon>
        <taxon>Fungiina</taxon>
        <taxon>Poritidae</taxon>
        <taxon>Porites</taxon>
    </lineage>
</organism>
<gene>
    <name evidence="2" type="ORF">PLOB_00043671</name>
</gene>
<proteinExistence type="predicted"/>
<accession>A0ABN8PIA4</accession>
<sequence>MDEGDPLIPLEEHSDDDGGNTTQPFQPGASSTPGPSGECYLMHTTTMNRTPERRHIQETSFIRAFPLGQINNPEDQTIIGAQSILEGLYPDYNSEGAGGETVIFNENMSVRETLPKFLKDALGQSRHGRIAQNQEGVDRCNAEIGANEDIANNGNEQPE</sequence>
<evidence type="ECO:0000313" key="2">
    <source>
        <dbReference type="EMBL" id="CAH3143964.1"/>
    </source>
</evidence>
<feature type="region of interest" description="Disordered" evidence="1">
    <location>
        <begin position="1"/>
        <end position="38"/>
    </location>
</feature>
<evidence type="ECO:0000313" key="3">
    <source>
        <dbReference type="Proteomes" id="UP001159405"/>
    </source>
</evidence>
<evidence type="ECO:0000256" key="1">
    <source>
        <dbReference type="SAM" id="MobiDB-lite"/>
    </source>
</evidence>
<keyword evidence="3" id="KW-1185">Reference proteome</keyword>
<reference evidence="2 3" key="1">
    <citation type="submission" date="2022-05" db="EMBL/GenBank/DDBJ databases">
        <authorList>
            <consortium name="Genoscope - CEA"/>
            <person name="William W."/>
        </authorList>
    </citation>
    <scope>NUCLEOTIDE SEQUENCE [LARGE SCALE GENOMIC DNA]</scope>
</reference>
<dbReference type="EMBL" id="CALNXK010000072">
    <property type="protein sequence ID" value="CAH3143964.1"/>
    <property type="molecule type" value="Genomic_DNA"/>
</dbReference>
<feature type="non-terminal residue" evidence="2">
    <location>
        <position position="159"/>
    </location>
</feature>
<name>A0ABN8PIA4_9CNID</name>
<protein>
    <submittedName>
        <fullName evidence="2">Uncharacterized protein</fullName>
    </submittedName>
</protein>
<dbReference type="Proteomes" id="UP001159405">
    <property type="component" value="Unassembled WGS sequence"/>
</dbReference>
<feature type="compositionally biased region" description="Polar residues" evidence="1">
    <location>
        <begin position="19"/>
        <end position="34"/>
    </location>
</feature>